<dbReference type="Pfam" id="PF13115">
    <property type="entry name" value="YtkA"/>
    <property type="match status" value="1"/>
</dbReference>
<evidence type="ECO:0000313" key="2">
    <source>
        <dbReference type="EMBL" id="ABZ71770.1"/>
    </source>
</evidence>
<protein>
    <recommendedName>
        <fullName evidence="1">YtkA-like domain-containing protein</fullName>
    </recommendedName>
</protein>
<feature type="domain" description="YtkA-like" evidence="1">
    <location>
        <begin position="63"/>
        <end position="133"/>
    </location>
</feature>
<dbReference type="eggNOG" id="ENOG5032ZBS">
    <property type="taxonomic scope" value="Bacteria"/>
</dbReference>
<proteinExistence type="predicted"/>
<dbReference type="EMBL" id="CP000927">
    <property type="protein sequence ID" value="ABZ71770.1"/>
    <property type="molecule type" value="Genomic_DNA"/>
</dbReference>
<gene>
    <name evidence="2" type="ordered locus">Caul_2643</name>
</gene>
<dbReference type="InterPro" id="IPR032693">
    <property type="entry name" value="YtkA-like_dom"/>
</dbReference>
<organism evidence="2">
    <name type="scientific">Caulobacter sp. (strain K31)</name>
    <dbReference type="NCBI Taxonomy" id="366602"/>
    <lineage>
        <taxon>Bacteria</taxon>
        <taxon>Pseudomonadati</taxon>
        <taxon>Pseudomonadota</taxon>
        <taxon>Alphaproteobacteria</taxon>
        <taxon>Caulobacterales</taxon>
        <taxon>Caulobacteraceae</taxon>
        <taxon>Caulobacter</taxon>
    </lineage>
</organism>
<dbReference type="OrthoDB" id="330101at2"/>
<name>B0SXI5_CAUSK</name>
<evidence type="ECO:0000259" key="1">
    <source>
        <dbReference type="Pfam" id="PF13115"/>
    </source>
</evidence>
<dbReference type="KEGG" id="cak:Caul_2643"/>
<dbReference type="STRING" id="366602.Caul_2643"/>
<dbReference type="AlphaFoldDB" id="B0SXI5"/>
<accession>B0SXI5</accession>
<dbReference type="HOGENOM" id="CLU_130308_0_0_5"/>
<sequence length="151" mass="16051" precursor="true">MPRSASVTRRFFACRAVGGAALLAAVLMGGSVSAKPKDLNLSLDRPSDQGVFRVRVQSQVAPIPLSRVHPWTVHLTDQAGLPVSGAVIAIDGGMPEHHHGLPTAPRAASAATPGDYLISGMKFSMTGWWMLKLSIKAPDGRTDRITFNLVL</sequence>
<reference evidence="2" key="1">
    <citation type="submission" date="2008-01" db="EMBL/GenBank/DDBJ databases">
        <title>Complete sequence of chromosome of Caulobacter sp. K31.</title>
        <authorList>
            <consortium name="US DOE Joint Genome Institute"/>
            <person name="Copeland A."/>
            <person name="Lucas S."/>
            <person name="Lapidus A."/>
            <person name="Barry K."/>
            <person name="Glavina del Rio T."/>
            <person name="Dalin E."/>
            <person name="Tice H."/>
            <person name="Pitluck S."/>
            <person name="Bruce D."/>
            <person name="Goodwin L."/>
            <person name="Thompson L.S."/>
            <person name="Brettin T."/>
            <person name="Detter J.C."/>
            <person name="Han C."/>
            <person name="Schmutz J."/>
            <person name="Larimer F."/>
            <person name="Land M."/>
            <person name="Hauser L."/>
            <person name="Kyrpides N."/>
            <person name="Kim E."/>
            <person name="Stephens C."/>
            <person name="Richardson P."/>
        </authorList>
    </citation>
    <scope>NUCLEOTIDE SEQUENCE [LARGE SCALE GENOMIC DNA]</scope>
    <source>
        <strain evidence="2">K31</strain>
    </source>
</reference>